<dbReference type="InterPro" id="IPR008969">
    <property type="entry name" value="CarboxyPept-like_regulatory"/>
</dbReference>
<dbReference type="InterPro" id="IPR039426">
    <property type="entry name" value="TonB-dep_rcpt-like"/>
</dbReference>
<evidence type="ECO:0000256" key="11">
    <source>
        <dbReference type="ARBA" id="ARBA00023237"/>
    </source>
</evidence>
<dbReference type="EMBL" id="RAZM01000020">
    <property type="protein sequence ID" value="RLT80397.1"/>
    <property type="molecule type" value="Genomic_DNA"/>
</dbReference>
<dbReference type="InterPro" id="IPR037066">
    <property type="entry name" value="Plug_dom_sf"/>
</dbReference>
<dbReference type="Pfam" id="PF13715">
    <property type="entry name" value="CarbopepD_reg_2"/>
    <property type="match status" value="1"/>
</dbReference>
<keyword evidence="4" id="KW-0410">Iron transport</keyword>
<dbReference type="SUPFAM" id="SSF56935">
    <property type="entry name" value="Porins"/>
    <property type="match status" value="1"/>
</dbReference>
<protein>
    <submittedName>
        <fullName evidence="15">SusC/RagA family TonB-linked outer membrane protein</fullName>
    </submittedName>
</protein>
<evidence type="ECO:0000256" key="2">
    <source>
        <dbReference type="ARBA" id="ARBA00022448"/>
    </source>
</evidence>
<evidence type="ECO:0000313" key="15">
    <source>
        <dbReference type="EMBL" id="RLT80397.1"/>
    </source>
</evidence>
<dbReference type="PANTHER" id="PTHR30069:SF29">
    <property type="entry name" value="HEMOGLOBIN AND HEMOGLOBIN-HAPTOGLOBIN-BINDING PROTEIN 1-RELATED"/>
    <property type="match status" value="1"/>
</dbReference>
<evidence type="ECO:0000256" key="7">
    <source>
        <dbReference type="ARBA" id="ARBA00023004"/>
    </source>
</evidence>
<dbReference type="GO" id="GO:0009279">
    <property type="term" value="C:cell outer membrane"/>
    <property type="evidence" value="ECO:0007669"/>
    <property type="project" value="UniProtKB-SubCell"/>
</dbReference>
<dbReference type="Gene3D" id="2.170.130.10">
    <property type="entry name" value="TonB-dependent receptor, plug domain"/>
    <property type="match status" value="1"/>
</dbReference>
<keyword evidence="9 12" id="KW-0472">Membrane</keyword>
<evidence type="ECO:0000256" key="10">
    <source>
        <dbReference type="ARBA" id="ARBA00023170"/>
    </source>
</evidence>
<dbReference type="FunFam" id="2.60.40.1120:FF:000003">
    <property type="entry name" value="Outer membrane protein Omp121"/>
    <property type="match status" value="1"/>
</dbReference>
<dbReference type="PROSITE" id="PS51257">
    <property type="entry name" value="PROKAR_LIPOPROTEIN"/>
    <property type="match status" value="1"/>
</dbReference>
<keyword evidence="3 12" id="KW-1134">Transmembrane beta strand</keyword>
<organism evidence="15 16">
    <name type="scientific">Bacteroides acidifaciens</name>
    <dbReference type="NCBI Taxonomy" id="85831"/>
    <lineage>
        <taxon>Bacteria</taxon>
        <taxon>Pseudomonadati</taxon>
        <taxon>Bacteroidota</taxon>
        <taxon>Bacteroidia</taxon>
        <taxon>Bacteroidales</taxon>
        <taxon>Bacteroidaceae</taxon>
        <taxon>Bacteroides</taxon>
    </lineage>
</organism>
<evidence type="ECO:0000256" key="6">
    <source>
        <dbReference type="ARBA" id="ARBA00022729"/>
    </source>
</evidence>
<dbReference type="Pfam" id="PF00593">
    <property type="entry name" value="TonB_dep_Rec_b-barrel"/>
    <property type="match status" value="1"/>
</dbReference>
<dbReference type="AlphaFoldDB" id="A0A3L8ABG8"/>
<evidence type="ECO:0000256" key="1">
    <source>
        <dbReference type="ARBA" id="ARBA00004571"/>
    </source>
</evidence>
<evidence type="ECO:0000313" key="16">
    <source>
        <dbReference type="Proteomes" id="UP000267159"/>
    </source>
</evidence>
<gene>
    <name evidence="15" type="ORF">D7Y07_08410</name>
</gene>
<evidence type="ECO:0000256" key="9">
    <source>
        <dbReference type="ARBA" id="ARBA00023136"/>
    </source>
</evidence>
<comment type="subcellular location">
    <subcellularLocation>
        <location evidence="1 12">Cell outer membrane</location>
        <topology evidence="1 12">Multi-pass membrane protein</topology>
    </subcellularLocation>
</comment>
<dbReference type="SUPFAM" id="SSF49464">
    <property type="entry name" value="Carboxypeptidase regulatory domain-like"/>
    <property type="match status" value="1"/>
</dbReference>
<dbReference type="PANTHER" id="PTHR30069">
    <property type="entry name" value="TONB-DEPENDENT OUTER MEMBRANE RECEPTOR"/>
    <property type="match status" value="1"/>
</dbReference>
<dbReference type="InterPro" id="IPR000531">
    <property type="entry name" value="Beta-barrel_TonB"/>
</dbReference>
<keyword evidence="4" id="KW-0406">Ion transport</keyword>
<keyword evidence="11 12" id="KW-0998">Cell outer membrane</keyword>
<dbReference type="GO" id="GO:0044718">
    <property type="term" value="P:siderophore transmembrane transport"/>
    <property type="evidence" value="ECO:0007669"/>
    <property type="project" value="TreeGrafter"/>
</dbReference>
<comment type="similarity">
    <text evidence="12 13">Belongs to the TonB-dependent receptor family.</text>
</comment>
<dbReference type="NCBIfam" id="TIGR04056">
    <property type="entry name" value="OMP_RagA_SusC"/>
    <property type="match status" value="1"/>
</dbReference>
<evidence type="ECO:0000256" key="12">
    <source>
        <dbReference type="PROSITE-ProRule" id="PRU01360"/>
    </source>
</evidence>
<dbReference type="Gene3D" id="2.60.40.1120">
    <property type="entry name" value="Carboxypeptidase-like, regulatory domain"/>
    <property type="match status" value="1"/>
</dbReference>
<keyword evidence="2 12" id="KW-0813">Transport</keyword>
<evidence type="ECO:0000256" key="4">
    <source>
        <dbReference type="ARBA" id="ARBA00022496"/>
    </source>
</evidence>
<evidence type="ECO:0000256" key="8">
    <source>
        <dbReference type="ARBA" id="ARBA00023077"/>
    </source>
</evidence>
<evidence type="ECO:0000256" key="5">
    <source>
        <dbReference type="ARBA" id="ARBA00022692"/>
    </source>
</evidence>
<comment type="caution">
    <text evidence="15">The sequence shown here is derived from an EMBL/GenBank/DDBJ whole genome shotgun (WGS) entry which is preliminary data.</text>
</comment>
<keyword evidence="6" id="KW-0732">Signal</keyword>
<dbReference type="NCBIfam" id="TIGR04057">
    <property type="entry name" value="SusC_RagA_signa"/>
    <property type="match status" value="1"/>
</dbReference>
<evidence type="ECO:0000256" key="13">
    <source>
        <dbReference type="RuleBase" id="RU003357"/>
    </source>
</evidence>
<dbReference type="STRING" id="1235814.GCA_000613385_02122"/>
<dbReference type="InterPro" id="IPR023997">
    <property type="entry name" value="TonB-dep_OMP_SusC/RagA_CS"/>
</dbReference>
<dbReference type="Pfam" id="PF07715">
    <property type="entry name" value="Plug"/>
    <property type="match status" value="1"/>
</dbReference>
<feature type="domain" description="Secretin/TonB short N-terminal" evidence="14">
    <location>
        <begin position="54"/>
        <end position="105"/>
    </location>
</feature>
<keyword evidence="10" id="KW-0675">Receptor</keyword>
<dbReference type="InterPro" id="IPR011662">
    <property type="entry name" value="Secretin/TonB_short_N"/>
</dbReference>
<evidence type="ECO:0000256" key="3">
    <source>
        <dbReference type="ARBA" id="ARBA00022452"/>
    </source>
</evidence>
<dbReference type="SMART" id="SM00965">
    <property type="entry name" value="STN"/>
    <property type="match status" value="1"/>
</dbReference>
<sequence>MKEIIKHKFPYLLFFLLLFSCFASVYGQERTITLNLSKVPLNTALKEIEKQTSMSVVYNTNDVDINRIISIKVSKESLNNVMNQLFKGVNTSFSIVDNHIVLSAKNTKVDQQKKTPIAASGTITDAKGEPLIGVSVLVKGTSNGTITDMDGNFKIQAAKGDVLEVSYIGYASQAITLANTQPLKIVMGEDTQTLDEVVVTALGIKRSEKALSYNVQQVKGDDLTAVKDANFMNSLNGKVAGVNIQRSASGVGGGTRVVMRGNKSIAGQNNVLYVVDGIPIGNKADRSGDGTGFGGATSGEGIANFNPDDIESLSVLTGPSAAALYGANAANGVILINTKKGAEGVMRLNVSSSVEFANPFVMPEFQNTYGNLTGNYFSWGDKMEKPSSWEPRDFFNTGATFNNSFNLSMGTEKNQTYISASAVNSTGMVENNKYHRYNVTFRNTAKFLKDKLTLDVSASYVREFYNNMISFGTYFNPIVGAYLYPRGMNFESEKYFERYNNELGYNKQSWQPGGMGMDVQNPYWIAYRNLRPEAKDRYMLYANLKYDITEYLNVAGRTRIDNTYSESEDKRYASTISTFAGDNGRYRYSNESYKQKYADIMVNFDKQFAQIYHATVNAGVSFEEYDTKGHGYGGDLLLVPNKFTYGNVNSAVASVYETGGDSRTQNFAAFASAELSWNSALYLTLTGRADKPSQLVNSKEEWIFYPSVGLSAIVTELLPNSLRESIQPVLGYFKIRGSYTEVGSPIPFTGLTPGTITHKLENGTVAPFEYYPLSDLKAERTRSYELGIDSRWFNNTVTLGVTIYQSNTYNQLLKADMPGTSGYKYMYVQAGNVQNRGIELTLGYDQTFGDFNYNTTFTATSNKNKIKKLASDVKNPVSGELMDLSDIKLGRFRLREGGEVGALYADRRVEKNDEGYIPYTPGQTIATENTTPFKIGTVNPKWNLGWRHGFNYKGINASVMFTARIGGNVISKTQATLDRFGVSKTSADARETGYVMLGNIKMEPQDYYGTIYDLDSYYVYSATNIRLQEASIGYTLPNKWFGNVVKNVNVSVYGTNLWMIYNKAPYDPELTASTGTFGQGYDYFMLPSSRTYGFSLKFGF</sequence>
<accession>A0A3L8ABG8</accession>
<name>A0A3L8ABG8_9BACE</name>
<keyword evidence="7" id="KW-0408">Iron</keyword>
<dbReference type="PROSITE" id="PS52016">
    <property type="entry name" value="TONB_DEPENDENT_REC_3"/>
    <property type="match status" value="1"/>
</dbReference>
<dbReference type="Proteomes" id="UP000267159">
    <property type="component" value="Unassembled WGS sequence"/>
</dbReference>
<dbReference type="Pfam" id="PF07660">
    <property type="entry name" value="STN"/>
    <property type="match status" value="1"/>
</dbReference>
<keyword evidence="5 12" id="KW-0812">Transmembrane</keyword>
<proteinExistence type="inferred from homology"/>
<dbReference type="InterPro" id="IPR036942">
    <property type="entry name" value="Beta-barrel_TonB_sf"/>
</dbReference>
<dbReference type="Gene3D" id="2.40.170.20">
    <property type="entry name" value="TonB-dependent receptor, beta-barrel domain"/>
    <property type="match status" value="1"/>
</dbReference>
<dbReference type="GO" id="GO:0015344">
    <property type="term" value="F:siderophore uptake transmembrane transporter activity"/>
    <property type="evidence" value="ECO:0007669"/>
    <property type="project" value="TreeGrafter"/>
</dbReference>
<dbReference type="RefSeq" id="WP_121768577.1">
    <property type="nucleotide sequence ID" value="NZ_RAZM01000020.1"/>
</dbReference>
<reference evidence="15 16" key="1">
    <citation type="submission" date="2018-09" db="EMBL/GenBank/DDBJ databases">
        <title>Murine metabolic-syndrome-specific gut microbial biobank.</title>
        <authorList>
            <person name="Liu C."/>
        </authorList>
    </citation>
    <scope>NUCLEOTIDE SEQUENCE [LARGE SCALE GENOMIC DNA]</scope>
    <source>
        <strain evidence="15 16">0.1X-D8-26</strain>
    </source>
</reference>
<dbReference type="InterPro" id="IPR012910">
    <property type="entry name" value="Plug_dom"/>
</dbReference>
<dbReference type="InterPro" id="IPR023996">
    <property type="entry name" value="TonB-dep_OMP_SusC/RagA"/>
</dbReference>
<evidence type="ECO:0000259" key="14">
    <source>
        <dbReference type="SMART" id="SM00965"/>
    </source>
</evidence>
<keyword evidence="8 13" id="KW-0798">TonB box</keyword>